<dbReference type="Pfam" id="PF00293">
    <property type="entry name" value="NUDIX"/>
    <property type="match status" value="1"/>
</dbReference>
<evidence type="ECO:0000313" key="3">
    <source>
        <dbReference type="Proteomes" id="UP000569732"/>
    </source>
</evidence>
<dbReference type="Gene3D" id="3.90.79.10">
    <property type="entry name" value="Nucleoside Triphosphate Pyrophosphohydrolase"/>
    <property type="match status" value="1"/>
</dbReference>
<accession>A0A853IK83</accession>
<comment type="caution">
    <text evidence="2">The sequence shown here is derived from an EMBL/GenBank/DDBJ whole genome shotgun (WGS) entry which is preliminary data.</text>
</comment>
<evidence type="ECO:0000313" key="2">
    <source>
        <dbReference type="EMBL" id="NYZ70521.1"/>
    </source>
</evidence>
<keyword evidence="3" id="KW-1185">Reference proteome</keyword>
<dbReference type="InterPro" id="IPR000086">
    <property type="entry name" value="NUDIX_hydrolase_dom"/>
</dbReference>
<dbReference type="EMBL" id="JACCKB010000584">
    <property type="protein sequence ID" value="NYZ70521.1"/>
    <property type="molecule type" value="Genomic_DNA"/>
</dbReference>
<dbReference type="InterPro" id="IPR015797">
    <property type="entry name" value="NUDIX_hydrolase-like_dom_sf"/>
</dbReference>
<dbReference type="RefSeq" id="WP_180572319.1">
    <property type="nucleotide sequence ID" value="NZ_JACCKB010000584.1"/>
</dbReference>
<sequence length="131" mass="14804">KAIDKLAWIFIKDKKILGARSKGKDTYYIPGGKREVGETDQAALIREIKEELSIELKPETLEYIATFKAQAHGRSVGTQVKMTCYLAEFSGEIRANAEIEAVKWLGYQDKQNCSLVSSKIMEWLYSQGQIV</sequence>
<dbReference type="PANTHER" id="PTHR43736:SF1">
    <property type="entry name" value="DIHYDRONEOPTERIN TRIPHOSPHATE DIPHOSPHATASE"/>
    <property type="match status" value="1"/>
</dbReference>
<name>A0A853IK83_9GAMM</name>
<dbReference type="PANTHER" id="PTHR43736">
    <property type="entry name" value="ADP-RIBOSE PYROPHOSPHATASE"/>
    <property type="match status" value="1"/>
</dbReference>
<gene>
    <name evidence="2" type="ORF">H0A36_31415</name>
</gene>
<dbReference type="GO" id="GO:0003824">
    <property type="term" value="F:catalytic activity"/>
    <property type="evidence" value="ECO:0007669"/>
    <property type="project" value="UniProtKB-ARBA"/>
</dbReference>
<feature type="domain" description="Nudix hydrolase" evidence="1">
    <location>
        <begin position="1"/>
        <end position="131"/>
    </location>
</feature>
<evidence type="ECO:0000259" key="1">
    <source>
        <dbReference type="PROSITE" id="PS51462"/>
    </source>
</evidence>
<reference evidence="2 3" key="1">
    <citation type="submission" date="2020-07" db="EMBL/GenBank/DDBJ databases">
        <title>Endozoicomonas sp. nov., isolated from sediment.</title>
        <authorList>
            <person name="Gu T."/>
        </authorList>
    </citation>
    <scope>NUCLEOTIDE SEQUENCE [LARGE SCALE GENOMIC DNA]</scope>
    <source>
        <strain evidence="2 3">SM1973</strain>
    </source>
</reference>
<protein>
    <submittedName>
        <fullName evidence="2">NUDIX domain-containing protein</fullName>
    </submittedName>
</protein>
<dbReference type="Proteomes" id="UP000569732">
    <property type="component" value="Unassembled WGS sequence"/>
</dbReference>
<dbReference type="SUPFAM" id="SSF55811">
    <property type="entry name" value="Nudix"/>
    <property type="match status" value="1"/>
</dbReference>
<dbReference type="AlphaFoldDB" id="A0A853IK83"/>
<organism evidence="2 3">
    <name type="scientific">Spartinivicinus marinus</name>
    <dbReference type="NCBI Taxonomy" id="2994442"/>
    <lineage>
        <taxon>Bacteria</taxon>
        <taxon>Pseudomonadati</taxon>
        <taxon>Pseudomonadota</taxon>
        <taxon>Gammaproteobacteria</taxon>
        <taxon>Oceanospirillales</taxon>
        <taxon>Zooshikellaceae</taxon>
        <taxon>Spartinivicinus</taxon>
    </lineage>
</organism>
<feature type="non-terminal residue" evidence="2">
    <location>
        <position position="1"/>
    </location>
</feature>
<dbReference type="CDD" id="cd04690">
    <property type="entry name" value="NUDIX_Hydrolase"/>
    <property type="match status" value="1"/>
</dbReference>
<proteinExistence type="predicted"/>
<dbReference type="PROSITE" id="PS51462">
    <property type="entry name" value="NUDIX"/>
    <property type="match status" value="1"/>
</dbReference>